<reference evidence="2 3" key="1">
    <citation type="submission" date="2023-05" db="EMBL/GenBank/DDBJ databases">
        <title>Pseudoalteromonas ardens sp. nov., Pseudoalteromonas obscura sp. nov., and Pseudoalteromonas umbrosa sp. nov., isolated from the coral Montipora capitata.</title>
        <authorList>
            <person name="Thomas E.M."/>
            <person name="Smith E.M."/>
            <person name="Papke E."/>
            <person name="Shlafstein M.D."/>
            <person name="Oline D.K."/>
            <person name="Videau P."/>
            <person name="Saw J.H."/>
            <person name="Strangman W.K."/>
            <person name="Ushijima B."/>
        </authorList>
    </citation>
    <scope>NUCLEOTIDE SEQUENCE [LARGE SCALE GENOMIC DNA]</scope>
    <source>
        <strain evidence="2 3">P94</strain>
    </source>
</reference>
<evidence type="ECO:0000313" key="2">
    <source>
        <dbReference type="EMBL" id="MDK2593463.1"/>
    </source>
</evidence>
<comment type="caution">
    <text evidence="2">The sequence shown here is derived from an EMBL/GenBank/DDBJ whole genome shotgun (WGS) entry which is preliminary data.</text>
</comment>
<feature type="signal peptide" evidence="1">
    <location>
        <begin position="1"/>
        <end position="17"/>
    </location>
</feature>
<dbReference type="Gene3D" id="1.25.40.10">
    <property type="entry name" value="Tetratricopeptide repeat domain"/>
    <property type="match status" value="1"/>
</dbReference>
<dbReference type="Pfam" id="PF08238">
    <property type="entry name" value="Sel1"/>
    <property type="match status" value="2"/>
</dbReference>
<protein>
    <recommendedName>
        <fullName evidence="4">Sel1 repeat family protein</fullName>
    </recommendedName>
</protein>
<dbReference type="SUPFAM" id="SSF81901">
    <property type="entry name" value="HCP-like"/>
    <property type="match status" value="1"/>
</dbReference>
<dbReference type="Proteomes" id="UP001231915">
    <property type="component" value="Unassembled WGS sequence"/>
</dbReference>
<dbReference type="InterPro" id="IPR011990">
    <property type="entry name" value="TPR-like_helical_dom_sf"/>
</dbReference>
<name>A0ABT7EEK1_9GAMM</name>
<keyword evidence="1" id="KW-0732">Signal</keyword>
<evidence type="ECO:0000313" key="3">
    <source>
        <dbReference type="Proteomes" id="UP001231915"/>
    </source>
</evidence>
<dbReference type="EMBL" id="JASJUT010000001">
    <property type="protein sequence ID" value="MDK2593463.1"/>
    <property type="molecule type" value="Genomic_DNA"/>
</dbReference>
<accession>A0ABT7EEK1</accession>
<proteinExistence type="predicted"/>
<dbReference type="SMART" id="SM00671">
    <property type="entry name" value="SEL1"/>
    <property type="match status" value="2"/>
</dbReference>
<gene>
    <name evidence="2" type="ORF">QNM18_00095</name>
</gene>
<evidence type="ECO:0008006" key="4">
    <source>
        <dbReference type="Google" id="ProtNLM"/>
    </source>
</evidence>
<keyword evidence="3" id="KW-1185">Reference proteome</keyword>
<sequence>MKFIILLILIVTTSVNAQEKDLAEEYYKIADQYYKQKGSKDFSPKKAYNLFLKGAELGHIPSKNMAYVVFNVYPKTLLPHMEEAVHHLVDAAKANSKQAQFNVGMILTQGSYMEKNVNLANKWLYSSALLGLKIAHVYHGINLVNQYMPQKDELKLSKEEYDVVVGELRHAIELKNVEGIVQLARFEFVETGNLEEVRRLTQLALDIGGEDALALLKSTEFWDVINEDK</sequence>
<dbReference type="RefSeq" id="WP_284135933.1">
    <property type="nucleotide sequence ID" value="NZ_JASJUT010000001.1"/>
</dbReference>
<dbReference type="InterPro" id="IPR006597">
    <property type="entry name" value="Sel1-like"/>
</dbReference>
<evidence type="ECO:0000256" key="1">
    <source>
        <dbReference type="SAM" id="SignalP"/>
    </source>
</evidence>
<organism evidence="2 3">
    <name type="scientific">Pseudoalteromonas obscura</name>
    <dbReference type="NCBI Taxonomy" id="3048491"/>
    <lineage>
        <taxon>Bacteria</taxon>
        <taxon>Pseudomonadati</taxon>
        <taxon>Pseudomonadota</taxon>
        <taxon>Gammaproteobacteria</taxon>
        <taxon>Alteromonadales</taxon>
        <taxon>Pseudoalteromonadaceae</taxon>
        <taxon>Pseudoalteromonas</taxon>
    </lineage>
</organism>
<feature type="chain" id="PRO_5046508806" description="Sel1 repeat family protein" evidence="1">
    <location>
        <begin position="18"/>
        <end position="229"/>
    </location>
</feature>